<dbReference type="Pfam" id="PF00221">
    <property type="entry name" value="Lyase_aromatic"/>
    <property type="match status" value="1"/>
</dbReference>
<organism evidence="2 3">
    <name type="scientific">Mytilus coruscus</name>
    <name type="common">Sea mussel</name>
    <dbReference type="NCBI Taxonomy" id="42192"/>
    <lineage>
        <taxon>Eukaryota</taxon>
        <taxon>Metazoa</taxon>
        <taxon>Spiralia</taxon>
        <taxon>Lophotrochozoa</taxon>
        <taxon>Mollusca</taxon>
        <taxon>Bivalvia</taxon>
        <taxon>Autobranchia</taxon>
        <taxon>Pteriomorphia</taxon>
        <taxon>Mytilida</taxon>
        <taxon>Mytiloidea</taxon>
        <taxon>Mytilidae</taxon>
        <taxon>Mytilinae</taxon>
        <taxon>Mytilus</taxon>
    </lineage>
</organism>
<accession>A0A6J8C021</accession>
<evidence type="ECO:0000313" key="2">
    <source>
        <dbReference type="EMBL" id="CAC5388379.1"/>
    </source>
</evidence>
<dbReference type="PANTHER" id="PTHR10362">
    <property type="entry name" value="HISTIDINE AMMONIA-LYASE"/>
    <property type="match status" value="1"/>
</dbReference>
<dbReference type="Proteomes" id="UP000507470">
    <property type="component" value="Unassembled WGS sequence"/>
</dbReference>
<dbReference type="GO" id="GO:0045548">
    <property type="term" value="F:phenylalanine ammonia-lyase activity"/>
    <property type="evidence" value="ECO:0007669"/>
    <property type="project" value="UniProtKB-EC"/>
</dbReference>
<dbReference type="InterPro" id="IPR024083">
    <property type="entry name" value="Fumarase/histidase_N"/>
</dbReference>
<dbReference type="EC" id="4.3.1.24" evidence="2"/>
<evidence type="ECO:0000313" key="3">
    <source>
        <dbReference type="Proteomes" id="UP000507470"/>
    </source>
</evidence>
<dbReference type="CDD" id="cd00332">
    <property type="entry name" value="PAL-HAL"/>
    <property type="match status" value="1"/>
</dbReference>
<dbReference type="OrthoDB" id="10051290at2759"/>
<keyword evidence="2" id="KW-0456">Lyase</keyword>
<dbReference type="EMBL" id="CACVKT020004159">
    <property type="protein sequence ID" value="CAC5388379.1"/>
    <property type="molecule type" value="Genomic_DNA"/>
</dbReference>
<dbReference type="InterPro" id="IPR001106">
    <property type="entry name" value="Aromatic_Lyase"/>
</dbReference>
<proteinExistence type="inferred from homology"/>
<dbReference type="AlphaFoldDB" id="A0A6J8C021"/>
<evidence type="ECO:0000256" key="1">
    <source>
        <dbReference type="ARBA" id="ARBA00007238"/>
    </source>
</evidence>
<comment type="similarity">
    <text evidence="1">Belongs to the PAL/histidase family.</text>
</comment>
<dbReference type="Gene3D" id="1.10.275.10">
    <property type="entry name" value="Fumarase/aspartase (N-terminal domain)"/>
    <property type="match status" value="1"/>
</dbReference>
<dbReference type="SUPFAM" id="SSF48557">
    <property type="entry name" value="L-aspartase-like"/>
    <property type="match status" value="1"/>
</dbReference>
<gene>
    <name evidence="2" type="ORF">MCOR_23646</name>
</gene>
<protein>
    <submittedName>
        <fullName evidence="2">PAL</fullName>
        <ecNumber evidence="2">4.3.1.24</ecNumber>
    </submittedName>
</protein>
<keyword evidence="3" id="KW-1185">Reference proteome</keyword>
<sequence length="604" mass="66996">MSSNGLLVLHIQSFHKLVYAGNTNDTISIEPNLKVHVDEEILRELTTNAEYLKEKLKNGSVVYGINTGFGGSADVRSESPDDLQKMLIYHLNAGMGKIFTSDKVRAAMVTRANCLTKAYTGVRAVVLTTLLDLINTNITPEVPLRGSISASGDLIPLSYIAAVMIGREDMKVFKEGKTMSCPQALTEAGIQPLIFGPKEGLGIINACSFTAGFSAPVLYDANLLLLLTQICTGLSTEALEGRTESFHPLIHECLPHIGQKEVARNMLAILEDSKLATTTLDMHLPDKHGVLKQDRYSLRTSPQWLGSAVETLNEACRRITIELNSVNDNPIIDHRTDTILSNGNFQGETMSIAMDQTRQALGTCAKLLFAQFTEVVNERLNFGLPPNLSGCDINHDFGFKGCDIAMSEIDHCVNPMSNHVLSAEMHNQSINSMALVSARFTAEVTEILQMMTANLLLLTVQGVDLRHIRNLVLKEIDILVQEYPDIESTLNKILWYELLFSPEKMAAKVVDTRPVEEQLVVKQQISDKMSALYRLACNGGVEASEQMGKGTMRMYNYIRKDLGIPFFCGQYKIDTWLNQILQSIQSRRIEHVLEDIFAPVVYNI</sequence>
<dbReference type="InterPro" id="IPR008948">
    <property type="entry name" value="L-Aspartase-like"/>
</dbReference>
<dbReference type="InterPro" id="IPR022313">
    <property type="entry name" value="Phe/His_NH3-lyase_AS"/>
</dbReference>
<reference evidence="2 3" key="1">
    <citation type="submission" date="2020-06" db="EMBL/GenBank/DDBJ databases">
        <authorList>
            <person name="Li R."/>
            <person name="Bekaert M."/>
        </authorList>
    </citation>
    <scope>NUCLEOTIDE SEQUENCE [LARGE SCALE GENOMIC DNA]</scope>
    <source>
        <strain evidence="3">wild</strain>
    </source>
</reference>
<dbReference type="Gene3D" id="1.20.200.10">
    <property type="entry name" value="Fumarase/aspartase (Central domain)"/>
    <property type="match status" value="1"/>
</dbReference>
<dbReference type="PROSITE" id="PS00488">
    <property type="entry name" value="PAL_HISTIDASE"/>
    <property type="match status" value="1"/>
</dbReference>
<name>A0A6J8C021_MYTCO</name>